<reference evidence="1 2" key="1">
    <citation type="submission" date="2016-10" db="EMBL/GenBank/DDBJ databases">
        <authorList>
            <person name="de Groot N.N."/>
        </authorList>
    </citation>
    <scope>NUCLEOTIDE SEQUENCE [LARGE SCALE GENOMIC DNA]</scope>
    <source>
        <strain evidence="1 2">CGMCC 4.5506</strain>
    </source>
</reference>
<proteinExistence type="predicted"/>
<dbReference type="KEGG" id="pmad:BAY61_12510"/>
<dbReference type="Proteomes" id="UP000199494">
    <property type="component" value="Unassembled WGS sequence"/>
</dbReference>
<dbReference type="InterPro" id="IPR011008">
    <property type="entry name" value="Dimeric_a/b-barrel"/>
</dbReference>
<name>A0A222VP37_9PSEU</name>
<dbReference type="PANTHER" id="PTHR40057">
    <property type="entry name" value="SLR1162 PROTEIN"/>
    <property type="match status" value="1"/>
</dbReference>
<sequence>MSTALPATVLVSRTARDRDGAALNKWAHELCRDAAGFPGYLCSHVAAGGDSTVHIGLSFAGAEHLLRWERSETRASRLAEGEALTEGTPAPLPLTRGGGTGGAPSRLRSAILIWVALFPPAVLINAVVIPHLDAWPGIARTLLLTLVLVPTVVFGALPLLQNALGRWQRKRSKRPTG</sequence>
<protein>
    <submittedName>
        <fullName evidence="1">Uncharacterized protein</fullName>
    </submittedName>
</protein>
<gene>
    <name evidence="1" type="ORF">SAMN05421630_101883</name>
</gene>
<dbReference type="OrthoDB" id="3698831at2"/>
<evidence type="ECO:0000313" key="1">
    <source>
        <dbReference type="EMBL" id="SDC22581.1"/>
    </source>
</evidence>
<accession>A0A222VP37</accession>
<dbReference type="AlphaFoldDB" id="A0A222VP37"/>
<organism evidence="1 2">
    <name type="scientific">Prauserella marina</name>
    <dbReference type="NCBI Taxonomy" id="530584"/>
    <lineage>
        <taxon>Bacteria</taxon>
        <taxon>Bacillati</taxon>
        <taxon>Actinomycetota</taxon>
        <taxon>Actinomycetes</taxon>
        <taxon>Pseudonocardiales</taxon>
        <taxon>Pseudonocardiaceae</taxon>
        <taxon>Prauserella</taxon>
    </lineage>
</organism>
<dbReference type="STRING" id="530584.SAMN05421630_101883"/>
<evidence type="ECO:0000313" key="2">
    <source>
        <dbReference type="Proteomes" id="UP000199494"/>
    </source>
</evidence>
<dbReference type="SUPFAM" id="SSF54909">
    <property type="entry name" value="Dimeric alpha+beta barrel"/>
    <property type="match status" value="1"/>
</dbReference>
<dbReference type="PANTHER" id="PTHR40057:SF1">
    <property type="entry name" value="SLR1162 PROTEIN"/>
    <property type="match status" value="1"/>
</dbReference>
<dbReference type="EMBL" id="FMZE01000001">
    <property type="protein sequence ID" value="SDC22581.1"/>
    <property type="molecule type" value="Genomic_DNA"/>
</dbReference>
<dbReference type="InterPro" id="IPR038762">
    <property type="entry name" value="ABM_predict"/>
</dbReference>
<keyword evidence="2" id="KW-1185">Reference proteome</keyword>
<dbReference type="RefSeq" id="WP_091797319.1">
    <property type="nucleotide sequence ID" value="NZ_CP016353.1"/>
</dbReference>